<reference evidence="2 3" key="1">
    <citation type="submission" date="2018-06" db="EMBL/GenBank/DDBJ databases">
        <title>Lujinxingia sediminis gen. nov. sp. nov., a new facultative anaerobic member of the class Deltaproteobacteria, and proposal of Lujinxingaceae fam. nov.</title>
        <authorList>
            <person name="Guo L.-Y."/>
            <person name="Li C.-M."/>
            <person name="Wang S."/>
            <person name="Du Z.-J."/>
        </authorList>
    </citation>
    <scope>NUCLEOTIDE SEQUENCE [LARGE SCALE GENOMIC DNA]</scope>
    <source>
        <strain evidence="2 3">FA350</strain>
    </source>
</reference>
<evidence type="ECO:0000313" key="3">
    <source>
        <dbReference type="Proteomes" id="UP000249799"/>
    </source>
</evidence>
<dbReference type="Proteomes" id="UP000249799">
    <property type="component" value="Chromosome"/>
</dbReference>
<keyword evidence="1" id="KW-0472">Membrane</keyword>
<sequence>MSEPKEMTVEQVKERSARFVRRLGYVVFMGTGLLIFIPMIVAVASGIKHNEIWDPETGHAVMGGRQEMDCPEQARLLVEESAKLPKYNGHWDARYREWLLRCKDKSPDAYDMLRASRDSLRTRAK</sequence>
<evidence type="ECO:0000313" key="2">
    <source>
        <dbReference type="EMBL" id="AWV89589.1"/>
    </source>
</evidence>
<dbReference type="AlphaFoldDB" id="A0A2Z4FKU6"/>
<evidence type="ECO:0000256" key="1">
    <source>
        <dbReference type="SAM" id="Phobius"/>
    </source>
</evidence>
<name>A0A2Z4FKU6_9DELT</name>
<keyword evidence="3" id="KW-1185">Reference proteome</keyword>
<keyword evidence="1" id="KW-0812">Transmembrane</keyword>
<gene>
    <name evidence="2" type="ORF">DN745_09665</name>
</gene>
<organism evidence="2 3">
    <name type="scientific">Bradymonas sediminis</name>
    <dbReference type="NCBI Taxonomy" id="1548548"/>
    <lineage>
        <taxon>Bacteria</taxon>
        <taxon>Deltaproteobacteria</taxon>
        <taxon>Bradymonadales</taxon>
        <taxon>Bradymonadaceae</taxon>
        <taxon>Bradymonas</taxon>
    </lineage>
</organism>
<dbReference type="EMBL" id="CP030032">
    <property type="protein sequence ID" value="AWV89589.1"/>
    <property type="molecule type" value="Genomic_DNA"/>
</dbReference>
<dbReference type="OrthoDB" id="5515035at2"/>
<keyword evidence="1" id="KW-1133">Transmembrane helix</keyword>
<accession>A0A2Z4FKU6</accession>
<proteinExistence type="predicted"/>
<feature type="transmembrane region" description="Helical" evidence="1">
    <location>
        <begin position="23"/>
        <end position="47"/>
    </location>
</feature>
<protein>
    <submittedName>
        <fullName evidence="2">Uncharacterized protein</fullName>
    </submittedName>
</protein>
<dbReference type="RefSeq" id="WP_111334364.1">
    <property type="nucleotide sequence ID" value="NZ_CP030032.1"/>
</dbReference>
<dbReference type="KEGG" id="bsed:DN745_09665"/>